<dbReference type="Proteomes" id="UP001296104">
    <property type="component" value="Unassembled WGS sequence"/>
</dbReference>
<gene>
    <name evidence="8" type="ORF">LECACI_7A001488</name>
</gene>
<sequence>MATTSYSRSLTSAFKRLKLSRAPPAVHQQTRCIEISTGQAAPAISESLPPLQQKPIPASLEQELARIRLPKAVQATYLKPLKHEARHGIVSADLQLRSYSVRNLELYTDFAMRAAYYLGLPAKEPRPLRRIVERYTVPRSNFVHKKSQENFERVTKRRWIRILDGHPEVVSRWLAFLKQYQYYGVGMKCDQWEWGGLDVAKEMNAKAEPLIKALTARRQRKTITGAAKRLKRVYTDRMLANSYKGQWGALAPMSSAQSMFKPPKGGLRRVLLQQMRERKTS</sequence>
<evidence type="ECO:0000256" key="2">
    <source>
        <dbReference type="ARBA" id="ARBA00022980"/>
    </source>
</evidence>
<dbReference type="Pfam" id="PF00338">
    <property type="entry name" value="Ribosomal_S10"/>
    <property type="match status" value="1"/>
</dbReference>
<evidence type="ECO:0000313" key="8">
    <source>
        <dbReference type="EMBL" id="CAK3840445.1"/>
    </source>
</evidence>
<dbReference type="SUPFAM" id="SSF54999">
    <property type="entry name" value="Ribosomal protein S10"/>
    <property type="match status" value="1"/>
</dbReference>
<organism evidence="8 9">
    <name type="scientific">Lecanosticta acicola</name>
    <dbReference type="NCBI Taxonomy" id="111012"/>
    <lineage>
        <taxon>Eukaryota</taxon>
        <taxon>Fungi</taxon>
        <taxon>Dikarya</taxon>
        <taxon>Ascomycota</taxon>
        <taxon>Pezizomycotina</taxon>
        <taxon>Dothideomycetes</taxon>
        <taxon>Dothideomycetidae</taxon>
        <taxon>Mycosphaerellales</taxon>
        <taxon>Mycosphaerellaceae</taxon>
        <taxon>Lecanosticta</taxon>
    </lineage>
</organism>
<dbReference type="EMBL" id="CAVMBE010000005">
    <property type="protein sequence ID" value="CAK3840445.1"/>
    <property type="molecule type" value="Genomic_DNA"/>
</dbReference>
<dbReference type="PANTHER" id="PTHR11700">
    <property type="entry name" value="30S RIBOSOMAL PROTEIN S10 FAMILY MEMBER"/>
    <property type="match status" value="1"/>
</dbReference>
<evidence type="ECO:0000313" key="9">
    <source>
        <dbReference type="Proteomes" id="UP001296104"/>
    </source>
</evidence>
<name>A0AAI8YT30_9PEZI</name>
<protein>
    <recommendedName>
        <fullName evidence="4">Small ribosomal subunit protein uS10m</fullName>
    </recommendedName>
    <alternativeName>
        <fullName evidence="5">37S ribosomal protein S10, mitochondrial</fullName>
    </alternativeName>
    <alternativeName>
        <fullName evidence="6">Mitochondrial ribosomal small subunit protein 10</fullName>
    </alternativeName>
</protein>
<evidence type="ECO:0000256" key="4">
    <source>
        <dbReference type="ARBA" id="ARBA00035261"/>
    </source>
</evidence>
<accession>A0AAI8YT30</accession>
<dbReference type="InterPro" id="IPR001848">
    <property type="entry name" value="Ribosomal_uS10"/>
</dbReference>
<comment type="caution">
    <text evidence="8">The sequence shown here is derived from an EMBL/GenBank/DDBJ whole genome shotgun (WGS) entry which is preliminary data.</text>
</comment>
<evidence type="ECO:0000259" key="7">
    <source>
        <dbReference type="SMART" id="SM01403"/>
    </source>
</evidence>
<feature type="domain" description="Small ribosomal subunit protein uS10" evidence="7">
    <location>
        <begin position="93"/>
        <end position="190"/>
    </location>
</feature>
<dbReference type="GO" id="GO:0003735">
    <property type="term" value="F:structural constituent of ribosome"/>
    <property type="evidence" value="ECO:0007669"/>
    <property type="project" value="InterPro"/>
</dbReference>
<dbReference type="GO" id="GO:0005840">
    <property type="term" value="C:ribosome"/>
    <property type="evidence" value="ECO:0007669"/>
    <property type="project" value="UniProtKB-KW"/>
</dbReference>
<keyword evidence="3" id="KW-0687">Ribonucleoprotein</keyword>
<dbReference type="SMART" id="SM01403">
    <property type="entry name" value="Ribosomal_S10"/>
    <property type="match status" value="1"/>
</dbReference>
<keyword evidence="9" id="KW-1185">Reference proteome</keyword>
<dbReference type="InterPro" id="IPR036838">
    <property type="entry name" value="Ribosomal_uS10_dom_sf"/>
</dbReference>
<keyword evidence="2" id="KW-0689">Ribosomal protein</keyword>
<reference evidence="8" key="1">
    <citation type="submission" date="2023-11" db="EMBL/GenBank/DDBJ databases">
        <authorList>
            <person name="Alioto T."/>
            <person name="Alioto T."/>
            <person name="Gomez Garrido J."/>
        </authorList>
    </citation>
    <scope>NUCLEOTIDE SEQUENCE</scope>
</reference>
<comment type="similarity">
    <text evidence="1">Belongs to the universal ribosomal protein uS10 family.</text>
</comment>
<dbReference type="GO" id="GO:0006412">
    <property type="term" value="P:translation"/>
    <property type="evidence" value="ECO:0007669"/>
    <property type="project" value="InterPro"/>
</dbReference>
<proteinExistence type="inferred from homology"/>
<dbReference type="Gene3D" id="3.30.70.600">
    <property type="entry name" value="Ribosomal protein S10 domain"/>
    <property type="match status" value="1"/>
</dbReference>
<evidence type="ECO:0000256" key="1">
    <source>
        <dbReference type="ARBA" id="ARBA00007102"/>
    </source>
</evidence>
<dbReference type="GO" id="GO:1990904">
    <property type="term" value="C:ribonucleoprotein complex"/>
    <property type="evidence" value="ECO:0007669"/>
    <property type="project" value="UniProtKB-KW"/>
</dbReference>
<dbReference type="FunFam" id="3.30.70.600:FF:000003">
    <property type="entry name" value="30S ribosomal protein S10"/>
    <property type="match status" value="1"/>
</dbReference>
<evidence type="ECO:0000256" key="3">
    <source>
        <dbReference type="ARBA" id="ARBA00023274"/>
    </source>
</evidence>
<evidence type="ECO:0000256" key="5">
    <source>
        <dbReference type="ARBA" id="ARBA00042916"/>
    </source>
</evidence>
<dbReference type="AlphaFoldDB" id="A0AAI8YT30"/>
<dbReference type="InterPro" id="IPR027486">
    <property type="entry name" value="Ribosomal_uS10_dom"/>
</dbReference>
<evidence type="ECO:0000256" key="6">
    <source>
        <dbReference type="ARBA" id="ARBA00078476"/>
    </source>
</evidence>